<evidence type="ECO:0000313" key="3">
    <source>
        <dbReference type="Proteomes" id="UP000322873"/>
    </source>
</evidence>
<dbReference type="EMBL" id="VICG01000014">
    <property type="protein sequence ID" value="KAA8565316.1"/>
    <property type="molecule type" value="Genomic_DNA"/>
</dbReference>
<keyword evidence="3" id="KW-1185">Reference proteome</keyword>
<dbReference type="AlphaFoldDB" id="A0A5M9JCD3"/>
<organism evidence="2 3">
    <name type="scientific">Monilinia fructicola</name>
    <name type="common">Brown rot fungus</name>
    <name type="synonym">Ciboria fructicola</name>
    <dbReference type="NCBI Taxonomy" id="38448"/>
    <lineage>
        <taxon>Eukaryota</taxon>
        <taxon>Fungi</taxon>
        <taxon>Dikarya</taxon>
        <taxon>Ascomycota</taxon>
        <taxon>Pezizomycotina</taxon>
        <taxon>Leotiomycetes</taxon>
        <taxon>Helotiales</taxon>
        <taxon>Sclerotiniaceae</taxon>
        <taxon>Monilinia</taxon>
    </lineage>
</organism>
<reference evidence="2 3" key="1">
    <citation type="submission" date="2019-06" db="EMBL/GenBank/DDBJ databases">
        <title>Genome Sequence of the Brown Rot Fungal Pathogen Monilinia fructicola.</title>
        <authorList>
            <person name="De Miccolis Angelini R.M."/>
            <person name="Landi L."/>
            <person name="Abate D."/>
            <person name="Pollastro S."/>
            <person name="Romanazzi G."/>
            <person name="Faretra F."/>
        </authorList>
    </citation>
    <scope>NUCLEOTIDE SEQUENCE [LARGE SCALE GENOMIC DNA]</scope>
    <source>
        <strain evidence="2 3">Mfrc123</strain>
    </source>
</reference>
<proteinExistence type="predicted"/>
<name>A0A5M9JCD3_MONFR</name>
<evidence type="ECO:0000256" key="1">
    <source>
        <dbReference type="SAM" id="MobiDB-lite"/>
    </source>
</evidence>
<feature type="compositionally biased region" description="Polar residues" evidence="1">
    <location>
        <begin position="42"/>
        <end position="58"/>
    </location>
</feature>
<sequence>MVYPLTRAQGKAASRSDTARRLGEVAELEMAAYENCRCESQVSTSADGETSSNGTSGVARSPMEEDAWGKALRRWDGGTEAQTACGRR</sequence>
<accession>A0A5M9JCD3</accession>
<comment type="caution">
    <text evidence="2">The sequence shown here is derived from an EMBL/GenBank/DDBJ whole genome shotgun (WGS) entry which is preliminary data.</text>
</comment>
<feature type="region of interest" description="Disordered" evidence="1">
    <location>
        <begin position="42"/>
        <end position="88"/>
    </location>
</feature>
<gene>
    <name evidence="2" type="ORF">EYC84_011037</name>
</gene>
<protein>
    <submittedName>
        <fullName evidence="2">Uncharacterized protein</fullName>
    </submittedName>
</protein>
<dbReference type="Proteomes" id="UP000322873">
    <property type="component" value="Unassembled WGS sequence"/>
</dbReference>
<evidence type="ECO:0000313" key="2">
    <source>
        <dbReference type="EMBL" id="KAA8565316.1"/>
    </source>
</evidence>